<organism evidence="8 9">
    <name type="scientific">Phormidium yuhuli AB48</name>
    <dbReference type="NCBI Taxonomy" id="2940671"/>
    <lineage>
        <taxon>Bacteria</taxon>
        <taxon>Bacillati</taxon>
        <taxon>Cyanobacteriota</taxon>
        <taxon>Cyanophyceae</taxon>
        <taxon>Oscillatoriophycideae</taxon>
        <taxon>Oscillatoriales</taxon>
        <taxon>Oscillatoriaceae</taxon>
        <taxon>Phormidium</taxon>
        <taxon>Phormidium yuhuli</taxon>
    </lineage>
</organism>
<keyword evidence="9" id="KW-1185">Reference proteome</keyword>
<keyword evidence="5 6" id="KW-0472">Membrane</keyword>
<comment type="subcellular location">
    <subcellularLocation>
        <location evidence="1 6">Cell membrane</location>
        <topology evidence="1 6">Multi-pass membrane protein</topology>
    </subcellularLocation>
</comment>
<keyword evidence="3 6" id="KW-0812">Transmembrane</keyword>
<comment type="similarity">
    <text evidence="6">Belongs to the TVP38/TMEM64 family.</text>
</comment>
<dbReference type="InterPro" id="IPR015414">
    <property type="entry name" value="TMEM64"/>
</dbReference>
<keyword evidence="2 6" id="KW-1003">Cell membrane</keyword>
<evidence type="ECO:0000256" key="2">
    <source>
        <dbReference type="ARBA" id="ARBA00022475"/>
    </source>
</evidence>
<evidence type="ECO:0000313" key="8">
    <source>
        <dbReference type="EMBL" id="USR91336.1"/>
    </source>
</evidence>
<dbReference type="Proteomes" id="UP001056708">
    <property type="component" value="Chromosome"/>
</dbReference>
<feature type="transmembrane region" description="Helical" evidence="6">
    <location>
        <begin position="46"/>
        <end position="65"/>
    </location>
</feature>
<reference evidence="8" key="1">
    <citation type="submission" date="2022-06" db="EMBL/GenBank/DDBJ databases">
        <title>Genome sequence of Phormidium yuhuli AB48 isolated from an industrial photobioreactor environment.</title>
        <authorList>
            <person name="Qiu Y."/>
            <person name="Noonan A.J.C."/>
            <person name="Dofher K."/>
            <person name="Koch M."/>
            <person name="Kieft B."/>
            <person name="Lin X."/>
            <person name="Ziels R.M."/>
            <person name="Hallam S.J."/>
        </authorList>
    </citation>
    <scope>NUCLEOTIDE SEQUENCE</scope>
    <source>
        <strain evidence="8">AB48</strain>
    </source>
</reference>
<feature type="transmembrane region" description="Helical" evidence="6">
    <location>
        <begin position="165"/>
        <end position="187"/>
    </location>
</feature>
<evidence type="ECO:0000256" key="4">
    <source>
        <dbReference type="ARBA" id="ARBA00022989"/>
    </source>
</evidence>
<dbReference type="PANTHER" id="PTHR12677:SF59">
    <property type="entry name" value="GOLGI APPARATUS MEMBRANE PROTEIN TVP38-RELATED"/>
    <property type="match status" value="1"/>
</dbReference>
<dbReference type="RefSeq" id="WP_252663363.1">
    <property type="nucleotide sequence ID" value="NZ_CP098611.1"/>
</dbReference>
<evidence type="ECO:0000256" key="5">
    <source>
        <dbReference type="ARBA" id="ARBA00023136"/>
    </source>
</evidence>
<keyword evidence="4 6" id="KW-1133">Transmembrane helix</keyword>
<dbReference type="EMBL" id="CP098611">
    <property type="protein sequence ID" value="USR91336.1"/>
    <property type="molecule type" value="Genomic_DNA"/>
</dbReference>
<comment type="caution">
    <text evidence="6">Lacks conserved residue(s) required for the propagation of feature annotation.</text>
</comment>
<dbReference type="Pfam" id="PF09335">
    <property type="entry name" value="VTT_dom"/>
    <property type="match status" value="1"/>
</dbReference>
<feature type="transmembrane region" description="Helical" evidence="6">
    <location>
        <begin position="77"/>
        <end position="101"/>
    </location>
</feature>
<dbReference type="PANTHER" id="PTHR12677">
    <property type="entry name" value="GOLGI APPARATUS MEMBRANE PROTEIN TVP38-RELATED"/>
    <property type="match status" value="1"/>
</dbReference>
<evidence type="ECO:0000256" key="6">
    <source>
        <dbReference type="RuleBase" id="RU366058"/>
    </source>
</evidence>
<feature type="domain" description="VTT" evidence="7">
    <location>
        <begin position="65"/>
        <end position="182"/>
    </location>
</feature>
<evidence type="ECO:0000313" key="9">
    <source>
        <dbReference type="Proteomes" id="UP001056708"/>
    </source>
</evidence>
<dbReference type="InterPro" id="IPR032816">
    <property type="entry name" value="VTT_dom"/>
</dbReference>
<accession>A0ABY5AR06</accession>
<evidence type="ECO:0000256" key="1">
    <source>
        <dbReference type="ARBA" id="ARBA00004651"/>
    </source>
</evidence>
<gene>
    <name evidence="8" type="ORF">NEA10_00920</name>
</gene>
<proteinExistence type="inferred from homology"/>
<protein>
    <recommendedName>
        <fullName evidence="6">TVP38/TMEM64 family membrane protein</fullName>
    </recommendedName>
</protein>
<sequence>MFSINLPLLSWFVLRAAPPLLAQDSPVGFNPQLWLQQALQSIQDLGPLGILAFILLYLIATVAFLPGSILTLGGGVVFGVIFGSIYVFIGAVLGSTLAFLIGRYLARDWVADKIARNPKFAAIDEAVGQEGFKIVFLTRLSPVFPFNLLNYAYGVTNVSLKDYVLGGLGMIPGTIMYVYIGSLAGSLATLGTGPATADPQAQLWQRILQIIGLIATVAVTLYVTRIARNALAERVGEQVIKGE</sequence>
<name>A0ABY5AR06_9CYAN</name>
<evidence type="ECO:0000259" key="7">
    <source>
        <dbReference type="Pfam" id="PF09335"/>
    </source>
</evidence>
<evidence type="ECO:0000256" key="3">
    <source>
        <dbReference type="ARBA" id="ARBA00022692"/>
    </source>
</evidence>
<feature type="transmembrane region" description="Helical" evidence="6">
    <location>
        <begin position="207"/>
        <end position="224"/>
    </location>
</feature>